<dbReference type="Proteomes" id="UP000682733">
    <property type="component" value="Unassembled WGS sequence"/>
</dbReference>
<keyword evidence="8 14" id="KW-0472">Membrane</keyword>
<keyword evidence="2" id="KW-0813">Transport</keyword>
<keyword evidence="21" id="KW-1185">Reference proteome</keyword>
<feature type="coiled-coil region" evidence="13">
    <location>
        <begin position="629"/>
        <end position="656"/>
    </location>
</feature>
<evidence type="ECO:0000256" key="12">
    <source>
        <dbReference type="ARBA" id="ARBA00023303"/>
    </source>
</evidence>
<dbReference type="GO" id="GO:0015276">
    <property type="term" value="F:ligand-gated monoatomic ion channel activity"/>
    <property type="evidence" value="ECO:0007669"/>
    <property type="project" value="InterPro"/>
</dbReference>
<evidence type="ECO:0000256" key="6">
    <source>
        <dbReference type="ARBA" id="ARBA00022989"/>
    </source>
</evidence>
<dbReference type="SUPFAM" id="SSF53850">
    <property type="entry name" value="Periplasmic binding protein-like II"/>
    <property type="match status" value="1"/>
</dbReference>
<dbReference type="SMART" id="SM00918">
    <property type="entry name" value="Lig_chan-Glu_bd"/>
    <property type="match status" value="1"/>
</dbReference>
<dbReference type="InterPro" id="IPR001320">
    <property type="entry name" value="Iontro_rcpt_C"/>
</dbReference>
<evidence type="ECO:0000313" key="20">
    <source>
        <dbReference type="EMBL" id="CAF3760126.1"/>
    </source>
</evidence>
<name>A0A814F5C4_9BILA</name>
<evidence type="ECO:0000256" key="8">
    <source>
        <dbReference type="ARBA" id="ARBA00023136"/>
    </source>
</evidence>
<keyword evidence="10" id="KW-0325">Glycoprotein</keyword>
<evidence type="ECO:0000256" key="7">
    <source>
        <dbReference type="ARBA" id="ARBA00023065"/>
    </source>
</evidence>
<dbReference type="SMART" id="SM00079">
    <property type="entry name" value="PBPe"/>
    <property type="match status" value="1"/>
</dbReference>
<accession>A0A814F5C4</accession>
<feature type="transmembrane region" description="Helical" evidence="14">
    <location>
        <begin position="551"/>
        <end position="575"/>
    </location>
</feature>
<keyword evidence="4" id="KW-0479">Metal-binding</keyword>
<dbReference type="Gene3D" id="3.40.190.10">
    <property type="entry name" value="Periplasmic binding protein-like II"/>
    <property type="match status" value="2"/>
</dbReference>
<dbReference type="OrthoDB" id="5984008at2759"/>
<evidence type="ECO:0000256" key="14">
    <source>
        <dbReference type="SAM" id="Phobius"/>
    </source>
</evidence>
<dbReference type="FunFam" id="3.40.190.10:FF:000009">
    <property type="entry name" value="Putative glutamate receptor ionotropic NMDA 2B"/>
    <property type="match status" value="1"/>
</dbReference>
<evidence type="ECO:0000259" key="15">
    <source>
        <dbReference type="SMART" id="SM00079"/>
    </source>
</evidence>
<evidence type="ECO:0000256" key="11">
    <source>
        <dbReference type="ARBA" id="ARBA00023286"/>
    </source>
</evidence>
<evidence type="ECO:0000313" key="18">
    <source>
        <dbReference type="EMBL" id="CAF0990016.1"/>
    </source>
</evidence>
<evidence type="ECO:0000259" key="16">
    <source>
        <dbReference type="SMART" id="SM00918"/>
    </source>
</evidence>
<comment type="caution">
    <text evidence="17">The sequence shown here is derived from an EMBL/GenBank/DDBJ whole genome shotgun (WGS) entry which is preliminary data.</text>
</comment>
<dbReference type="Proteomes" id="UP000677228">
    <property type="component" value="Unassembled WGS sequence"/>
</dbReference>
<evidence type="ECO:0000256" key="4">
    <source>
        <dbReference type="ARBA" id="ARBA00022723"/>
    </source>
</evidence>
<dbReference type="Proteomes" id="UP000663829">
    <property type="component" value="Unassembled WGS sequence"/>
</dbReference>
<dbReference type="EMBL" id="CAJNOQ010002783">
    <property type="protein sequence ID" value="CAF0978280.1"/>
    <property type="molecule type" value="Genomic_DNA"/>
</dbReference>
<keyword evidence="12" id="KW-0407">Ion channel</keyword>
<keyword evidence="11" id="KW-1071">Ligand-gated ion channel</keyword>
<dbReference type="EMBL" id="CAJNOK010005983">
    <property type="protein sequence ID" value="CAF0990016.1"/>
    <property type="molecule type" value="Genomic_DNA"/>
</dbReference>
<keyword evidence="13" id="KW-0175">Coiled coil</keyword>
<dbReference type="AlphaFoldDB" id="A0A814F5C4"/>
<keyword evidence="5" id="KW-0862">Zinc</keyword>
<evidence type="ECO:0000256" key="2">
    <source>
        <dbReference type="ARBA" id="ARBA00022448"/>
    </source>
</evidence>
<dbReference type="Pfam" id="PF10613">
    <property type="entry name" value="Lig_chan-Glu_bd"/>
    <property type="match status" value="1"/>
</dbReference>
<dbReference type="InterPro" id="IPR019594">
    <property type="entry name" value="Glu/Gly-bd"/>
</dbReference>
<dbReference type="GO" id="GO:0046872">
    <property type="term" value="F:metal ion binding"/>
    <property type="evidence" value="ECO:0007669"/>
    <property type="project" value="UniProtKB-KW"/>
</dbReference>
<gene>
    <name evidence="17" type="ORF">GPM918_LOCUS12612</name>
    <name evidence="18" type="ORF">OVA965_LOCUS14024</name>
    <name evidence="19" type="ORF">SRO942_LOCUS12612</name>
    <name evidence="20" type="ORF">TMI583_LOCUS14027</name>
</gene>
<proteinExistence type="predicted"/>
<evidence type="ECO:0000256" key="9">
    <source>
        <dbReference type="ARBA" id="ARBA00023170"/>
    </source>
</evidence>
<keyword evidence="6 14" id="KW-1133">Transmembrane helix</keyword>
<evidence type="ECO:0000313" key="21">
    <source>
        <dbReference type="Proteomes" id="UP000663829"/>
    </source>
</evidence>
<feature type="domain" description="Ionotropic glutamate receptor L-glutamate and glycine-binding" evidence="16">
    <location>
        <begin position="213"/>
        <end position="273"/>
    </location>
</feature>
<dbReference type="Proteomes" id="UP000681722">
    <property type="component" value="Unassembled WGS sequence"/>
</dbReference>
<sequence>MTVAKELSLTGEEYMWIMTSIVLSTYTSASEGNHKVLPYESPNTRKMEFLPGMLALYTEMTRNAVLARIDRHIAPLIINVLSKLTNHPAIKQWKINGSTRYETARDSSKCIKLFKDIQRSVHSFPEIHKLIALQSTVYIHNIVNYFRLLIDEFKRAPSIFQKDGLSLAGNYSLYNFQMPKKEWKRVGEYINGSLSIADLQWPANRSKPPPGNQANYSDPNNYRCCSGFYIDIFNALKERLKFEYELYQVPDKTWGARDPVSNEWNGLIAELVKHRADLALTSLKVTTERNSAVDFSVPLMETGIALIVAMRPGAISTTAFLKPYDYRIWILILLVSLHGVAISVYSFDYCQKIYTDIRKHKITKDKRLLLNYFVEIVRPTHKAAFMITKDVYFELTGINDVRLSNPWTMKPAFQFGTVINGSTDEVVRTNHKQIYSYMKPFMKRNVSDGIKALKLGSLHAFLYDAVVLDYLSGQDNECKLRVVGNWYAMTGYGIGFPKKSKFKDMIDKQIIALHDSGEIERLRRFWFTGACKTNDDHQSQSSSQALGTRNFISAFLLLSAGTALATIILLCEHGYSSFLSSKKSKFLKSKFQYQPSITRTSIESANEYQPMINSQMNDNDRFQTMKKRESFLLTKISVLEQQIKELEKRNQSDMQLQHSMSNYIQSSSNVKLKPKLEIENDEKQLLLQSSFIDSFQTTNANNNSKISSDNTYLVLPVLYTHDPLTSFEIVRTPQQMITSESTTLRPVSTIYSEDLPSNRTSNESFTSHNIEPMIPRITVYESAV</sequence>
<dbReference type="GO" id="GO:0016020">
    <property type="term" value="C:membrane"/>
    <property type="evidence" value="ECO:0007669"/>
    <property type="project" value="UniProtKB-SubCell"/>
</dbReference>
<dbReference type="EMBL" id="CAJOBC010002783">
    <property type="protein sequence ID" value="CAF3751072.1"/>
    <property type="molecule type" value="Genomic_DNA"/>
</dbReference>
<evidence type="ECO:0000313" key="19">
    <source>
        <dbReference type="EMBL" id="CAF3751072.1"/>
    </source>
</evidence>
<feature type="domain" description="Ionotropic glutamate receptor C-terminal" evidence="15">
    <location>
        <begin position="213"/>
        <end position="529"/>
    </location>
</feature>
<comment type="subcellular location">
    <subcellularLocation>
        <location evidence="1">Membrane</location>
        <topology evidence="1">Multi-pass membrane protein</topology>
    </subcellularLocation>
</comment>
<protein>
    <submittedName>
        <fullName evidence="17">Uncharacterized protein</fullName>
    </submittedName>
</protein>
<dbReference type="InterPro" id="IPR015683">
    <property type="entry name" value="Ionotropic_Glu_rcpt"/>
</dbReference>
<evidence type="ECO:0000256" key="3">
    <source>
        <dbReference type="ARBA" id="ARBA00022692"/>
    </source>
</evidence>
<evidence type="ECO:0000256" key="10">
    <source>
        <dbReference type="ARBA" id="ARBA00023180"/>
    </source>
</evidence>
<evidence type="ECO:0000256" key="5">
    <source>
        <dbReference type="ARBA" id="ARBA00022833"/>
    </source>
</evidence>
<evidence type="ECO:0000256" key="13">
    <source>
        <dbReference type="SAM" id="Coils"/>
    </source>
</evidence>
<feature type="transmembrane region" description="Helical" evidence="14">
    <location>
        <begin position="328"/>
        <end position="347"/>
    </location>
</feature>
<keyword evidence="3 14" id="KW-0812">Transmembrane</keyword>
<dbReference type="PANTHER" id="PTHR18966">
    <property type="entry name" value="IONOTROPIC GLUTAMATE RECEPTOR"/>
    <property type="match status" value="1"/>
</dbReference>
<evidence type="ECO:0000313" key="17">
    <source>
        <dbReference type="EMBL" id="CAF0978280.1"/>
    </source>
</evidence>
<organism evidence="17 21">
    <name type="scientific">Didymodactylos carnosus</name>
    <dbReference type="NCBI Taxonomy" id="1234261"/>
    <lineage>
        <taxon>Eukaryota</taxon>
        <taxon>Metazoa</taxon>
        <taxon>Spiralia</taxon>
        <taxon>Gnathifera</taxon>
        <taxon>Rotifera</taxon>
        <taxon>Eurotatoria</taxon>
        <taxon>Bdelloidea</taxon>
        <taxon>Philodinida</taxon>
        <taxon>Philodinidae</taxon>
        <taxon>Didymodactylos</taxon>
    </lineage>
</organism>
<keyword evidence="9" id="KW-0675">Receptor</keyword>
<keyword evidence="7" id="KW-0406">Ion transport</keyword>
<evidence type="ECO:0000256" key="1">
    <source>
        <dbReference type="ARBA" id="ARBA00004141"/>
    </source>
</evidence>
<reference evidence="17" key="1">
    <citation type="submission" date="2021-02" db="EMBL/GenBank/DDBJ databases">
        <authorList>
            <person name="Nowell W R."/>
        </authorList>
    </citation>
    <scope>NUCLEOTIDE SEQUENCE</scope>
</reference>
<dbReference type="EMBL" id="CAJOBA010005990">
    <property type="protein sequence ID" value="CAF3760126.1"/>
    <property type="molecule type" value="Genomic_DNA"/>
</dbReference>